<protein>
    <submittedName>
        <fullName evidence="1">Uncharacterized protein</fullName>
    </submittedName>
</protein>
<dbReference type="Proteomes" id="UP001439875">
    <property type="component" value="Unassembled WGS sequence"/>
</dbReference>
<evidence type="ECO:0000313" key="2">
    <source>
        <dbReference type="Proteomes" id="UP001439875"/>
    </source>
</evidence>
<comment type="caution">
    <text evidence="1">The sequence shown here is derived from an EMBL/GenBank/DDBJ whole genome shotgun (WGS) entry which is preliminary data.</text>
</comment>
<reference evidence="1" key="1">
    <citation type="submission" date="2024-03" db="EMBL/GenBank/DDBJ databases">
        <title>Human intestinal bacterial collection.</title>
        <authorList>
            <person name="Pauvert C."/>
            <person name="Hitch T.C.A."/>
            <person name="Clavel T."/>
        </authorList>
    </citation>
    <scope>NUCLEOTIDE SEQUENCE</scope>
    <source>
        <strain evidence="1">CLA-AA-H227</strain>
    </source>
</reference>
<sequence>MRSFSRNNLIQSELQSLPMKNQSWFDRLFYRLYKNVNVEYTLSIPTPTYLRAEAFCEDVKELSDMLFDQRDLLSLLYDGFLYDVRKIDDVQQTYTFLMLTYEMYTRKVPIKLSNHDSDEYKNRFSSYLMANEEIKSSTYVRLEVSFTRRKALRGEILLADMDEMFPEHPFTLEKILEILLYDFIEEYKKGNHKEAMKKIIENLKEQ</sequence>
<accession>A0ACC6SGP6</accession>
<dbReference type="EMBL" id="JBBMEW010000029">
    <property type="protein sequence ID" value="MEQ2529204.1"/>
    <property type="molecule type" value="Genomic_DNA"/>
</dbReference>
<evidence type="ECO:0000313" key="1">
    <source>
        <dbReference type="EMBL" id="MEQ2529204.1"/>
    </source>
</evidence>
<keyword evidence="2" id="KW-1185">Reference proteome</keyword>
<name>A0ACC6SGP6_9BACI</name>
<organism evidence="1 2">
    <name type="scientific">Robertmurraya yapensis</name>
    <name type="common">ex Hitch et al 2024</name>
    <dbReference type="NCBI Taxonomy" id="3133160"/>
    <lineage>
        <taxon>Bacteria</taxon>
        <taxon>Bacillati</taxon>
        <taxon>Bacillota</taxon>
        <taxon>Bacilli</taxon>
        <taxon>Bacillales</taxon>
        <taxon>Bacillaceae</taxon>
        <taxon>Robertmurraya</taxon>
    </lineage>
</organism>
<gene>
    <name evidence="1" type="ORF">WMO40_21245</name>
</gene>
<proteinExistence type="predicted"/>